<organism evidence="3 4">
    <name type="scientific">Gibberella fujikuroi (strain CBS 195.34 / IMI 58289 / NRRL A-6831)</name>
    <name type="common">Bakanae and foot rot disease fungus</name>
    <name type="synonym">Fusarium fujikuroi</name>
    <dbReference type="NCBI Taxonomy" id="1279085"/>
    <lineage>
        <taxon>Eukaryota</taxon>
        <taxon>Fungi</taxon>
        <taxon>Dikarya</taxon>
        <taxon>Ascomycota</taxon>
        <taxon>Pezizomycotina</taxon>
        <taxon>Sordariomycetes</taxon>
        <taxon>Hypocreomycetidae</taxon>
        <taxon>Hypocreales</taxon>
        <taxon>Nectriaceae</taxon>
        <taxon>Fusarium</taxon>
        <taxon>Fusarium fujikuroi species complex</taxon>
    </lineage>
</organism>
<dbReference type="InterPro" id="IPR054710">
    <property type="entry name" value="Tri101-like_N"/>
</dbReference>
<evidence type="ECO:0000256" key="1">
    <source>
        <dbReference type="ARBA" id="ARBA00022679"/>
    </source>
</evidence>
<dbReference type="GO" id="GO:0016747">
    <property type="term" value="F:acyltransferase activity, transferring groups other than amino-acyl groups"/>
    <property type="evidence" value="ECO:0007669"/>
    <property type="project" value="TreeGrafter"/>
</dbReference>
<dbReference type="EMBL" id="HF679033">
    <property type="protein sequence ID" value="CCT76080.1"/>
    <property type="molecule type" value="Genomic_DNA"/>
</dbReference>
<dbReference type="PANTHER" id="PTHR31642">
    <property type="entry name" value="TRICHOTHECENE 3-O-ACETYLTRANSFERASE"/>
    <property type="match status" value="1"/>
</dbReference>
<feature type="domain" description="Trichothecene 3-O-acetyltransferase-like N-terminal" evidence="2">
    <location>
        <begin position="29"/>
        <end position="176"/>
    </location>
</feature>
<keyword evidence="1 3" id="KW-0808">Transferase</keyword>
<dbReference type="InterPro" id="IPR050317">
    <property type="entry name" value="Plant_Fungal_Acyltransferase"/>
</dbReference>
<gene>
    <name evidence="3" type="ORF">FFUJ_12067</name>
</gene>
<dbReference type="HOGENOM" id="CLU_026450_5_0_1"/>
<name>S0EQ09_GIBF5</name>
<dbReference type="Proteomes" id="UP000016800">
    <property type="component" value="Chromosome XI"/>
</dbReference>
<dbReference type="Gene3D" id="3.30.559.10">
    <property type="entry name" value="Chloramphenicol acetyltransferase-like domain"/>
    <property type="match status" value="2"/>
</dbReference>
<dbReference type="InterPro" id="IPR023213">
    <property type="entry name" value="CAT-like_dom_sf"/>
</dbReference>
<dbReference type="AlphaFoldDB" id="S0EQ09"/>
<protein>
    <submittedName>
        <fullName evidence="3">Trichothecene 3-O-acetyltransferase</fullName>
    </submittedName>
</protein>
<dbReference type="PANTHER" id="PTHR31642:SF310">
    <property type="entry name" value="FATTY ALCOHOL:CAFFEOYL-COA ACYLTRANSFERASE"/>
    <property type="match status" value="1"/>
</dbReference>
<dbReference type="RefSeq" id="XP_023438126.1">
    <property type="nucleotide sequence ID" value="XM_023571036.1"/>
</dbReference>
<evidence type="ECO:0000259" key="2">
    <source>
        <dbReference type="Pfam" id="PF22664"/>
    </source>
</evidence>
<dbReference type="GeneID" id="35405527"/>
<keyword evidence="4" id="KW-1185">Reference proteome</keyword>
<dbReference type="STRING" id="1279085.S0EQ09"/>
<evidence type="ECO:0000313" key="4">
    <source>
        <dbReference type="Proteomes" id="UP000016800"/>
    </source>
</evidence>
<reference evidence="4" key="1">
    <citation type="journal article" date="2013" name="PLoS Pathog.">
        <title>Deciphering the cryptic genome: genome-wide analyses of the rice pathogen Fusarium fujikuroi reveal complex regulation of secondary metabolism and novel metabolites.</title>
        <authorList>
            <person name="Wiemann P."/>
            <person name="Sieber C.M."/>
            <person name="von Bargen K.W."/>
            <person name="Studt L."/>
            <person name="Niehaus E.M."/>
            <person name="Espino J.J."/>
            <person name="Huss K."/>
            <person name="Michielse C.B."/>
            <person name="Albermann S."/>
            <person name="Wagner D."/>
            <person name="Bergner S.V."/>
            <person name="Connolly L.R."/>
            <person name="Fischer A."/>
            <person name="Reuter G."/>
            <person name="Kleigrewe K."/>
            <person name="Bald T."/>
            <person name="Wingfield B.D."/>
            <person name="Ophir R."/>
            <person name="Freeman S."/>
            <person name="Hippler M."/>
            <person name="Smith K.M."/>
            <person name="Brown D.W."/>
            <person name="Proctor R.H."/>
            <person name="Munsterkotter M."/>
            <person name="Freitag M."/>
            <person name="Humpf H.U."/>
            <person name="Guldener U."/>
            <person name="Tudzynski B."/>
        </authorList>
    </citation>
    <scope>NUCLEOTIDE SEQUENCE [LARGE SCALE GENOMIC DNA]</scope>
    <source>
        <strain evidence="4">CBS 195.34 / IMI 58289 / NRRL A-6831</strain>
    </source>
</reference>
<dbReference type="VEuPathDB" id="FungiDB:FFUJ_12067"/>
<sequence length="456" mass="50120">MSKLAQICNHDSSAFQDVMSQFPALNGHTQLILGFKLPPETPRKAGTDALENALSSLTHQIDWLDGQVIEKGGSLLPVPWPKDGPKNEILRRKDCDTLLPTMHDLIRRGVPISELDASIVSPFPGLNAGHRLEPPVPIVALQANFISGGMLLTMCFHLIVMDGTAAFQFIRHLASALEGKQISPTDLVQANRDRRSVVRLLSPGEPIKDYTDLRRPPGFTYPPVLSTPAWCYFKLPIAALKALMKIALTQLSASSSHNGLLSENDVICAFCWQRISTVRLSTQNPGTVSKFSRAIDGRLAGGIPLGYMGHVVYHANLRLPLQHIVSSSLGDIAYRLRKALDSSNNEWTLRSYATFIAREPDKSLLLYGGKTNPNTDLGATSALAGDDLRPSAFGLLGPSYFLRRPKTTPITGSISMSPVEGDYTPPLSLPSKCRLRAFKNRLGMEEIYQDYWLRVN</sequence>
<dbReference type="Pfam" id="PF22664">
    <property type="entry name" value="TRI-like_N"/>
    <property type="match status" value="1"/>
</dbReference>
<proteinExistence type="predicted"/>
<accession>S0EQ09</accession>
<evidence type="ECO:0000313" key="3">
    <source>
        <dbReference type="EMBL" id="CCT76080.1"/>
    </source>
</evidence>